<dbReference type="SUPFAM" id="SSF52317">
    <property type="entry name" value="Class I glutamine amidotransferase-like"/>
    <property type="match status" value="1"/>
</dbReference>
<dbReference type="Proteomes" id="UP000033166">
    <property type="component" value="Chromosome I"/>
</dbReference>
<dbReference type="GO" id="GO:0016740">
    <property type="term" value="F:transferase activity"/>
    <property type="evidence" value="ECO:0007669"/>
    <property type="project" value="UniProtKB-KW"/>
</dbReference>
<gene>
    <name evidence="3" type="primary">trpG</name>
    <name evidence="3" type="ORF">LACPI_0906</name>
</gene>
<dbReference type="InterPro" id="IPR006221">
    <property type="entry name" value="TrpG/PapA_dom"/>
</dbReference>
<dbReference type="PRINTS" id="PR00096">
    <property type="entry name" value="GATASE"/>
</dbReference>
<reference evidence="4" key="1">
    <citation type="submission" date="2015-01" db="EMBL/GenBank/DDBJ databases">
        <authorList>
            <person name="Andreevskaya M."/>
        </authorList>
    </citation>
    <scope>NUCLEOTIDE SEQUENCE [LARGE SCALE GENOMIC DNA]</scope>
    <source>
        <strain evidence="4">MKFS47</strain>
    </source>
</reference>
<dbReference type="GO" id="GO:0004049">
    <property type="term" value="F:anthranilate synthase activity"/>
    <property type="evidence" value="ECO:0007669"/>
    <property type="project" value="TreeGrafter"/>
</dbReference>
<name>A0A0D6DX73_9LACT</name>
<dbReference type="EMBL" id="LN774769">
    <property type="protein sequence ID" value="CEN28106.1"/>
    <property type="molecule type" value="Genomic_DNA"/>
</dbReference>
<dbReference type="PANTHER" id="PTHR43418">
    <property type="entry name" value="MULTIFUNCTIONAL TRYPTOPHAN BIOSYNTHESIS PROTEIN-RELATED"/>
    <property type="match status" value="1"/>
</dbReference>
<organism evidence="3 4">
    <name type="scientific">Pseudolactococcus piscium MKFS47</name>
    <dbReference type="NCBI Taxonomy" id="297352"/>
    <lineage>
        <taxon>Bacteria</taxon>
        <taxon>Bacillati</taxon>
        <taxon>Bacillota</taxon>
        <taxon>Bacilli</taxon>
        <taxon>Lactobacillales</taxon>
        <taxon>Streptococcaceae</taxon>
        <taxon>Pseudolactococcus</taxon>
    </lineage>
</organism>
<dbReference type="AlphaFoldDB" id="A0A0D6DX73"/>
<dbReference type="PROSITE" id="PS51273">
    <property type="entry name" value="GATASE_TYPE_1"/>
    <property type="match status" value="1"/>
</dbReference>
<dbReference type="NCBIfam" id="TIGR00566">
    <property type="entry name" value="trpG_papA"/>
    <property type="match status" value="1"/>
</dbReference>
<dbReference type="Pfam" id="PF00117">
    <property type="entry name" value="GATase"/>
    <property type="match status" value="1"/>
</dbReference>
<dbReference type="RefSeq" id="WP_047915291.1">
    <property type="nucleotide sequence ID" value="NZ_LN774769.1"/>
</dbReference>
<dbReference type="InterPro" id="IPR050472">
    <property type="entry name" value="Anth_synth/Amidotransfase"/>
</dbReference>
<dbReference type="HOGENOM" id="CLU_014340_1_2_9"/>
<evidence type="ECO:0000313" key="3">
    <source>
        <dbReference type="EMBL" id="CEN28106.1"/>
    </source>
</evidence>
<evidence type="ECO:0000259" key="2">
    <source>
        <dbReference type="Pfam" id="PF00117"/>
    </source>
</evidence>
<keyword evidence="1" id="KW-0315">Glutamine amidotransferase</keyword>
<dbReference type="Gene3D" id="3.40.50.880">
    <property type="match status" value="1"/>
</dbReference>
<dbReference type="PRINTS" id="PR00099">
    <property type="entry name" value="CPSGATASE"/>
</dbReference>
<dbReference type="FunFam" id="3.40.50.880:FF:000003">
    <property type="entry name" value="Anthranilate synthase component II"/>
    <property type="match status" value="1"/>
</dbReference>
<protein>
    <submittedName>
        <fullName evidence="3">Anthranilate synthase amidotransferase component II TrpG</fullName>
    </submittedName>
</protein>
<dbReference type="KEGG" id="lpk:LACPI_0906"/>
<dbReference type="PRINTS" id="PR00097">
    <property type="entry name" value="ANTSNTHASEII"/>
</dbReference>
<feature type="domain" description="Glutamine amidotransferase" evidence="2">
    <location>
        <begin position="3"/>
        <end position="183"/>
    </location>
</feature>
<dbReference type="CDD" id="cd01743">
    <property type="entry name" value="GATase1_Anthranilate_Synthase"/>
    <property type="match status" value="1"/>
</dbReference>
<accession>A0A0D6DX73</accession>
<dbReference type="GO" id="GO:0000162">
    <property type="term" value="P:L-tryptophan biosynthetic process"/>
    <property type="evidence" value="ECO:0007669"/>
    <property type="project" value="TreeGrafter"/>
</dbReference>
<keyword evidence="3" id="KW-0808">Transferase</keyword>
<dbReference type="InterPro" id="IPR029062">
    <property type="entry name" value="Class_I_gatase-like"/>
</dbReference>
<evidence type="ECO:0000313" key="4">
    <source>
        <dbReference type="Proteomes" id="UP000033166"/>
    </source>
</evidence>
<dbReference type="STRING" id="1364.LP2241_20469"/>
<dbReference type="PANTHER" id="PTHR43418:SF8">
    <property type="entry name" value="SYNTHASE COMPONENT II, PUTATIVE-RELATED"/>
    <property type="match status" value="1"/>
</dbReference>
<sequence length="185" mass="20524">MILLVDNYDSFTYNLAQYIGEFDTVTVLRNDDTRLYDVAQTADKIVLSPGPGWPVDAGEMEQLIHEFAGKKPLLGVCLGHQAIAEVFGGKLDLAKRVMHGKTSIAETLTPSALLTGIASEHEIMRYHSIVISEMPEGFDVISRTTDDQEIMMIQHQSLPIYGMQFHPESIGTPDGLRMIENFVKG</sequence>
<dbReference type="GO" id="GO:0005829">
    <property type="term" value="C:cytosol"/>
    <property type="evidence" value="ECO:0007669"/>
    <property type="project" value="TreeGrafter"/>
</dbReference>
<proteinExistence type="predicted"/>
<dbReference type="GeneID" id="71636295"/>
<dbReference type="InterPro" id="IPR017926">
    <property type="entry name" value="GATASE"/>
</dbReference>
<evidence type="ECO:0000256" key="1">
    <source>
        <dbReference type="ARBA" id="ARBA00022962"/>
    </source>
</evidence>